<comment type="caution">
    <text evidence="1">The sequence shown here is derived from an EMBL/GenBank/DDBJ whole genome shotgun (WGS) entry which is preliminary data.</text>
</comment>
<reference evidence="1 2" key="1">
    <citation type="submission" date="2021-03" db="EMBL/GenBank/DDBJ databases">
        <title>Genomic Encyclopedia of Type Strains, Phase IV (KMG-IV): sequencing the most valuable type-strain genomes for metagenomic binning, comparative biology and taxonomic classification.</title>
        <authorList>
            <person name="Goeker M."/>
        </authorList>
    </citation>
    <scope>NUCLEOTIDE SEQUENCE [LARGE SCALE GENOMIC DNA]</scope>
    <source>
        <strain evidence="1 2">DSM 13372</strain>
    </source>
</reference>
<protein>
    <recommendedName>
        <fullName evidence="3">Transposase</fullName>
    </recommendedName>
</protein>
<organism evidence="1 2">
    <name type="scientific">Sinorhizobium kostiense</name>
    <dbReference type="NCBI Taxonomy" id="76747"/>
    <lineage>
        <taxon>Bacteria</taxon>
        <taxon>Pseudomonadati</taxon>
        <taxon>Pseudomonadota</taxon>
        <taxon>Alphaproteobacteria</taxon>
        <taxon>Hyphomicrobiales</taxon>
        <taxon>Rhizobiaceae</taxon>
        <taxon>Sinorhizobium/Ensifer group</taxon>
        <taxon>Sinorhizobium</taxon>
    </lineage>
</organism>
<accession>A0ABS4R6R0</accession>
<name>A0ABS4R6R0_9HYPH</name>
<keyword evidence="2" id="KW-1185">Reference proteome</keyword>
<dbReference type="EMBL" id="JAGILA010000005">
    <property type="protein sequence ID" value="MBP2237527.1"/>
    <property type="molecule type" value="Genomic_DNA"/>
</dbReference>
<proteinExistence type="predicted"/>
<dbReference type="Proteomes" id="UP000730739">
    <property type="component" value="Unassembled WGS sequence"/>
</dbReference>
<evidence type="ECO:0000313" key="2">
    <source>
        <dbReference type="Proteomes" id="UP000730739"/>
    </source>
</evidence>
<evidence type="ECO:0008006" key="3">
    <source>
        <dbReference type="Google" id="ProtNLM"/>
    </source>
</evidence>
<gene>
    <name evidence="1" type="ORF">J2Z31_004045</name>
</gene>
<sequence length="69" mass="7887">MLVVIARPSVHMVQYVNRCFKYRLANIHRVCQVISHVKYLGSLQSRCDTGLRTRLIGSDAGSRTQEEKP</sequence>
<evidence type="ECO:0000313" key="1">
    <source>
        <dbReference type="EMBL" id="MBP2237527.1"/>
    </source>
</evidence>